<accession>A0ABX8NJU7</accession>
<gene>
    <name evidence="3" type="ORF">KSS90_23670</name>
</gene>
<dbReference type="Proteomes" id="UP000824010">
    <property type="component" value="Chromosome"/>
</dbReference>
<dbReference type="Pfam" id="PF20178">
    <property type="entry name" value="ToxA_N"/>
    <property type="match status" value="1"/>
</dbReference>
<keyword evidence="4" id="KW-1185">Reference proteome</keyword>
<name>A0ABX8NJU7_9PSED</name>
<protein>
    <recommendedName>
        <fullName evidence="2">Dermonecrotic toxin N-terminal domain-containing protein</fullName>
    </recommendedName>
</protein>
<proteinExistence type="predicted"/>
<feature type="region of interest" description="Disordered" evidence="1">
    <location>
        <begin position="755"/>
        <end position="780"/>
    </location>
</feature>
<sequence>MSCQPAASLDIQAGVAARFAARPTLRAVANRELSRLLAEPVHVSDVRHKPVPCLWLTTPGQPAREEPLADHLLRAMLSGMPPHFDTAPYTDCRFGFVGQPFASAQSANPKLLAALGAFPERIRRAFLEAQVDFWRADDAADSPALWLGEALRLLLLRNLPLQQLDSQQQDALLGLLRGGAQSPPVGWVEVVLEQAGQSDGLWLPGLLVSAEWDERKVLLWCEPSGVVTAYDSSASFAAGLQIQLAERYRFERMQWFVHDVSGDAIARQVGLLLNASLDEIRRLRWRTLADLDNLERVLGALSDPSRWLIPGYTADTPVPGLTLPAWLGSASPTDSLAYLEGVRRLAQDQVESNAGSSLGDVDALMVYAAEQLRQRMLSDHPVDGDYCADDLILDVTVARGMPGGAGVGPGGGLVEHSGLTLTSLAVGNLAALGGGNITAIRHARGAPIAAWLTPDYVAGLIQRADIGARYPTYVAQKLDDIATQATRIRRFAREWRAQLRFDALETKVAGQLDEPAWQTIADLTQEDAAPAFATLMPLAFRREPDSSASDVATCMFVIGTTRQEQLLLYRPLQRERRLLVFANAQVLMATLRKDQALRDSILPWLSDEARKVYAYGGFSEPHIGGILDTSLWPAPVKPATLALDPWDDEVDRRMFMARRQVMLELAGRQSVSNAEQRWQTLLEGAWLIFNLFLPLLPAPVALLGWISQGVHSLRQDFTMLDEGSPAQQRQALADLLLNVGLALLHLHLPSSRGPGPVAVSPALEGPASRDGATQPRQSAPVPLNQAMPTVRDAQPVDFSFAPARGLEGLSSVQKATLRQLRVKVALTGARLETKGPLQGLRSLAGRYYVLLMGEHFEVLSEDTDVWIVGPGDEPGPYLLRRQGNWDIDTGLRLRGGQPDARGRVRERLLAQFAELHQQMRQRVEQMRPLVLRQNPLIEQVKATVRKFDTAKLHHARLTQALRDGTAAPGSEALLAGFGQRIEVVGAELNRYWSTLVPTMEQLVALGEQQEATLKAMSQGKYDRPDVAMRADAVTVLRGNLRKQMISWLDGLLDGLWALADYPGMDRMAAELEGQEVSTELKQRYQVFRDKLQGLVAVQVRLRKVNQMLDDLLPETLNDPGFVIADKQERVREYIERRTYTTVNLDLHQAMCLAELALDRGADLESNASISLKQTFDSDSLLSAGSAHAELAKADVTLEERIAVLESSERTYLATLASAERLEVTFGEQLDLAMLERFKAQIELLRGSARLALNDAIHEKLTTGHPAQRARAYAVSPLRRRVVRTRRGRVIIGEETETSGVRRIQQRDPINDTVIATYREQAGDWVRDDEAPEPAATVDAAQLPRARRLARQLLGEMGAVIRLAGLYVRSLEPIGLSSVIDGHVERMSETQTILERVGAEEEAHALGEGIRTLRAQEQALLVRLYLRTPHPSAAGLRYLHGQGLVAIRAGARRVALAAGDFVDKYQVIWNERPQEATGNGLWEAHLHYARHDDPPHEFTKAHLKTWAQRAVRFEQALMAATPGRLSSVYRGNLLREDLNGIIDLEQA</sequence>
<reference evidence="3 4" key="1">
    <citation type="journal article" date="2021" name="Microorganisms">
        <title>The Ever-Expanding Pseudomonas Genus: Description of 43 New Species and Partition of the Pseudomonas putida Group.</title>
        <authorList>
            <person name="Girard L."/>
            <person name="Lood C."/>
            <person name="Hofte M."/>
            <person name="Vandamme P."/>
            <person name="Rokni-Zadeh H."/>
            <person name="van Noort V."/>
            <person name="Lavigne R."/>
            <person name="De Mot R."/>
        </authorList>
    </citation>
    <scope>NUCLEOTIDE SEQUENCE [LARGE SCALE GENOMIC DNA]</scope>
    <source>
        <strain evidence="3 4">COW77</strain>
    </source>
</reference>
<evidence type="ECO:0000313" key="3">
    <source>
        <dbReference type="EMBL" id="QXH56284.1"/>
    </source>
</evidence>
<evidence type="ECO:0000313" key="4">
    <source>
        <dbReference type="Proteomes" id="UP000824010"/>
    </source>
</evidence>
<dbReference type="EMBL" id="CP077077">
    <property type="protein sequence ID" value="QXH56284.1"/>
    <property type="molecule type" value="Genomic_DNA"/>
</dbReference>
<dbReference type="RefSeq" id="WP_217867491.1">
    <property type="nucleotide sequence ID" value="NZ_CP077077.1"/>
</dbReference>
<organism evidence="3 4">
    <name type="scientific">Pseudomonas maumuensis</name>
    <dbReference type="NCBI Taxonomy" id="2842354"/>
    <lineage>
        <taxon>Bacteria</taxon>
        <taxon>Pseudomonadati</taxon>
        <taxon>Pseudomonadota</taxon>
        <taxon>Gammaproteobacteria</taxon>
        <taxon>Pseudomonadales</taxon>
        <taxon>Pseudomonadaceae</taxon>
        <taxon>Pseudomonas</taxon>
    </lineage>
</organism>
<evidence type="ECO:0000259" key="2">
    <source>
        <dbReference type="Pfam" id="PF20178"/>
    </source>
</evidence>
<evidence type="ECO:0000256" key="1">
    <source>
        <dbReference type="SAM" id="MobiDB-lite"/>
    </source>
</evidence>
<dbReference type="InterPro" id="IPR046673">
    <property type="entry name" value="ToxA_N"/>
</dbReference>
<feature type="domain" description="Dermonecrotic toxin N-terminal" evidence="2">
    <location>
        <begin position="367"/>
        <end position="601"/>
    </location>
</feature>